<dbReference type="InterPro" id="IPR039904">
    <property type="entry name" value="TRANK1"/>
</dbReference>
<evidence type="ECO:0000256" key="2">
    <source>
        <dbReference type="ARBA" id="ARBA00022801"/>
    </source>
</evidence>
<dbReference type="InterPro" id="IPR027417">
    <property type="entry name" value="P-loop_NTPase"/>
</dbReference>
<dbReference type="Proteomes" id="UP000218334">
    <property type="component" value="Unassembled WGS sequence"/>
</dbReference>
<keyword evidence="2 5" id="KW-0378">Hydrolase</keyword>
<dbReference type="InterPro" id="IPR014017">
    <property type="entry name" value="DNA_helicase_UvrD-like_C"/>
</dbReference>
<dbReference type="SUPFAM" id="SSF52540">
    <property type="entry name" value="P-loop containing nucleoside triphosphate hydrolases"/>
    <property type="match status" value="1"/>
</dbReference>
<accession>A0A2H3CN61</accession>
<evidence type="ECO:0000256" key="5">
    <source>
        <dbReference type="PROSITE-ProRule" id="PRU00560"/>
    </source>
</evidence>
<evidence type="ECO:0000256" key="1">
    <source>
        <dbReference type="ARBA" id="ARBA00022741"/>
    </source>
</evidence>
<feature type="binding site" evidence="5">
    <location>
        <begin position="494"/>
        <end position="501"/>
    </location>
    <ligand>
        <name>ATP</name>
        <dbReference type="ChEBI" id="CHEBI:30616"/>
    </ligand>
</feature>
<keyword evidence="8" id="KW-1185">Reference proteome</keyword>
<dbReference type="Gene3D" id="3.40.50.300">
    <property type="entry name" value="P-loop containing nucleotide triphosphate hydrolases"/>
    <property type="match status" value="2"/>
</dbReference>
<keyword evidence="1 5" id="KW-0547">Nucleotide-binding</keyword>
<dbReference type="PANTHER" id="PTHR21529">
    <property type="entry name" value="MAMMARY TURMOR VIRUS RECEPTOR HOMOLOG 1, 2 MTVR1, 2"/>
    <property type="match status" value="1"/>
</dbReference>
<proteinExistence type="predicted"/>
<protein>
    <recommendedName>
        <fullName evidence="6">UvrD-like helicase ATP-binding domain-containing protein</fullName>
    </recommendedName>
</protein>
<evidence type="ECO:0000256" key="4">
    <source>
        <dbReference type="ARBA" id="ARBA00022840"/>
    </source>
</evidence>
<evidence type="ECO:0000313" key="8">
    <source>
        <dbReference type="Proteomes" id="UP000218334"/>
    </source>
</evidence>
<evidence type="ECO:0000313" key="7">
    <source>
        <dbReference type="EMBL" id="PBK77543.1"/>
    </source>
</evidence>
<dbReference type="GO" id="GO:0004386">
    <property type="term" value="F:helicase activity"/>
    <property type="evidence" value="ECO:0007669"/>
    <property type="project" value="UniProtKB-UniRule"/>
</dbReference>
<dbReference type="EMBL" id="KZ293416">
    <property type="protein sequence ID" value="PBK77543.1"/>
    <property type="molecule type" value="Genomic_DNA"/>
</dbReference>
<keyword evidence="3 5" id="KW-0347">Helicase</keyword>
<keyword evidence="4 5" id="KW-0067">ATP-binding</keyword>
<feature type="domain" description="UvrD-like helicase ATP-binding" evidence="6">
    <location>
        <begin position="473"/>
        <end position="840"/>
    </location>
</feature>
<evidence type="ECO:0000259" key="6">
    <source>
        <dbReference type="PROSITE" id="PS51198"/>
    </source>
</evidence>
<organism evidence="7 8">
    <name type="scientific">Armillaria solidipes</name>
    <dbReference type="NCBI Taxonomy" id="1076256"/>
    <lineage>
        <taxon>Eukaryota</taxon>
        <taxon>Fungi</taxon>
        <taxon>Dikarya</taxon>
        <taxon>Basidiomycota</taxon>
        <taxon>Agaricomycotina</taxon>
        <taxon>Agaricomycetes</taxon>
        <taxon>Agaricomycetidae</taxon>
        <taxon>Agaricales</taxon>
        <taxon>Marasmiineae</taxon>
        <taxon>Physalacriaceae</taxon>
        <taxon>Armillaria</taxon>
    </lineage>
</organism>
<dbReference type="Pfam" id="PF00580">
    <property type="entry name" value="UvrD-helicase"/>
    <property type="match status" value="1"/>
</dbReference>
<dbReference type="InterPro" id="IPR014016">
    <property type="entry name" value="UvrD-like_ATP-bd"/>
</dbReference>
<gene>
    <name evidence="7" type="ORF">ARMSODRAFT_949477</name>
</gene>
<reference evidence="8" key="1">
    <citation type="journal article" date="2017" name="Nat. Ecol. Evol.">
        <title>Genome expansion and lineage-specific genetic innovations in the forest pathogenic fungi Armillaria.</title>
        <authorList>
            <person name="Sipos G."/>
            <person name="Prasanna A.N."/>
            <person name="Walter M.C."/>
            <person name="O'Connor E."/>
            <person name="Balint B."/>
            <person name="Krizsan K."/>
            <person name="Kiss B."/>
            <person name="Hess J."/>
            <person name="Varga T."/>
            <person name="Slot J."/>
            <person name="Riley R."/>
            <person name="Boka B."/>
            <person name="Rigling D."/>
            <person name="Barry K."/>
            <person name="Lee J."/>
            <person name="Mihaltcheva S."/>
            <person name="LaButti K."/>
            <person name="Lipzen A."/>
            <person name="Waldron R."/>
            <person name="Moloney N.M."/>
            <person name="Sperisen C."/>
            <person name="Kredics L."/>
            <person name="Vagvoelgyi C."/>
            <person name="Patrignani A."/>
            <person name="Fitzpatrick D."/>
            <person name="Nagy I."/>
            <person name="Doyle S."/>
            <person name="Anderson J.B."/>
            <person name="Grigoriev I.V."/>
            <person name="Gueldener U."/>
            <person name="Muensterkoetter M."/>
            <person name="Nagy L.G."/>
        </authorList>
    </citation>
    <scope>NUCLEOTIDE SEQUENCE [LARGE SCALE GENOMIC DNA]</scope>
    <source>
        <strain evidence="8">28-4</strain>
    </source>
</reference>
<evidence type="ECO:0000256" key="3">
    <source>
        <dbReference type="ARBA" id="ARBA00022806"/>
    </source>
</evidence>
<sequence>MHSSSPDSMPHKRVYRSDLFSPSKLTSSELLESALEELQNGLTKDNFEPVFQQLINESPHIILLVLSSLGETTPLRSWMLQSFPSEPVNYDDTIHYKIIFCLSTEFMFSSSYSVGDKDLCARYHEVTQVTSNILKYLVSFLQAIDIGSDHRNKKGKVSQKKRKQAKRAENAAALVEKDFDVLDVDMPETSSDASILVDGILQTQKDALEFYLEELCCPEVSLSFKERAIVALPPTEEEKTASLTVTTVSEDSARAELPSAYPIVQPMKSALYFDSAEGFGEWTIIISTNADDFLRSTHRKDASTFQIIVKKIKELSCGHFSDDNQKRLSGSGTEVPVFEAKMTRDLRLIYQIDVIPCDESREQQAVKIFGIHTHAQIDNRLWSSISSQLRKRGREYRKRCAVRKRSDQASKDTFIPAFFPPLPEVLALEIEDIPDLRPDETAQVHSRLVVEKYVTFSQPFLNTILADVDATFPHMVSTQEKRIIEHPQSCYVIGRSGTGKTTTMLFKMLLVERTFQLMESDLPRPRQVFVTKSRMLAKKVQEYFSKLASSLAMASQTFAELMRLPKSAQYQEDDLGLVDVDDIVDWRSDLPAKFSELEGKHFPLFITFDGLCDMLEADMSTKMMTPTSPTDRKRTKSHTGVITFESFFESYWSHFPEYLVRGLDPALVFSEIIGVIKGSEETLSEGKRQLSRTTYLDLSKRQQSTFADRRCEVYDIFESYMHKKKLRGEYDTGDRTHNILKYFTEQGIPGQGIDHLYVDEVQDNMLIDTMVLRALCNNPDGLFWAGDTAQTISVGSSFRFNGLKAFQWNIEDQYQKKRGPGTRCKQQPEMFQLAVNYRSHAGIVDCAHSVIDLITTFWEDSIDRLSPEMGIVDGFKPVFFNTEDRTQLEQFIFGNVGDHIEFGAQQCIIVRNEAARERLQQQVGEVGLVLTIYESKGLEFNDVLLYDFFADSVAGPAPWRVVLNAIDESNQDPRNPPPRFDSVRHASICNELKSLYVAITRARENIWIADGSETGEPMRIFWTSKDLIQNYTPGSDAPRLASSSTPEEWASKGRELFYRKQFSHAKHCYIRANLPILASIAGAYDLRAKARKVIGTSRPKVLERCSCFAEAAISFSECAKVTSSPKDSLTYFRISGECFEQADQKYQAAQMFFQAQEYTRAAELYRDLGKFDEAVAIVKAHEDKVSSKVVENVIKLARLTYFSNRQMKKAHQLFDSLEEELEYLEERDLDIALAELLETMGRLSEAAELHYSEGRREEAIELFLRETENKNALRRAQECILEELWHRISFGVDSRVICSDPAVSRLMRFASRFDAALMGKAEAAELFMFTAIVQDQTSRLRELALEFHKMGRSSAALLCLDQYFSRAFRIQSMVLVDAVEELSLFHIYVNLLSAAAYRMDPCEDVMTAALFGFQRIAENEFLIPQNTWLHTATLELQLRSATSDLDFTLSVPELRGIFQRVLRDRLKQRTDAENNECARSKAFLPCLVFAVSGFCRRPDCPEAHVSPSVIDADYYNMRVRLHLQQILILQSLRENAHQEVEGRGTKFWLNRLYEALYPPHHVFGSVSDLALSTIPEATKALNVVKDWVRTHMYGRAFLPYTTFLTDVIRATTLAFMFDRSQAIYLRNAAYFSIRTPLTYIRRGGSSVLPELLGAMSGTYTWSLSAGFAFIEHVIKQQLPINIGVLCDLVDFLCSSVILCGRRPGMTVVHDVTVPRSWLLRSIKHDLPYLNPRIQTNTFHLLLSRMRDLLEQLHDGGNGSEYLLYGTTRNLSNVPAVIRDVYMTRILKAIGLLGYNIRNDIFRRNVQRLLSSLRREGRLLPSLYSRYIDAASHSWDEFAKVIRRSLQYDTTDEMIQLLHKSKAPVNGHALLGVRQVVYDDLANIQVLLDPNASTVISQTSEPPIEASMQMGDDQAEEIEHLPQAEAARDEGEDSVDAVDDTVDVIPIQDMTRPEPSEQETTAATHIQRVYRRVLSRRRGIAKSGIAGLHAQIYSSCTKEVSRLGDNPGLYLRFFLGPLPHILVCLETVRADSLSHKKKTKDSLKGCSPDEIDALDDLLTQTNRASKTSIKLQKDLGPNSVLHERCDDKQLKKLVEEASKLVSSLPFSTSSELSDDLHLAVKGIVTERPLAGAGKKPVKPTLNIEDDYGY</sequence>
<dbReference type="Pfam" id="PF13361">
    <property type="entry name" value="UvrD_C"/>
    <property type="match status" value="1"/>
</dbReference>
<dbReference type="PROSITE" id="PS51198">
    <property type="entry name" value="UVRD_HELICASE_ATP_BIND"/>
    <property type="match status" value="1"/>
</dbReference>
<name>A0A2H3CN61_9AGAR</name>
<dbReference type="PANTHER" id="PTHR21529:SF4">
    <property type="entry name" value="TPR AND ANKYRIN REPEAT-CONTAINING PROTEIN 1"/>
    <property type="match status" value="1"/>
</dbReference>
<dbReference type="GO" id="GO:0005524">
    <property type="term" value="F:ATP binding"/>
    <property type="evidence" value="ECO:0007669"/>
    <property type="project" value="UniProtKB-UniRule"/>
</dbReference>
<dbReference type="STRING" id="1076256.A0A2H3CN61"/>
<dbReference type="GO" id="GO:0016787">
    <property type="term" value="F:hydrolase activity"/>
    <property type="evidence" value="ECO:0007669"/>
    <property type="project" value="UniProtKB-UniRule"/>
</dbReference>